<accession>A0A1W1XR30</accession>
<dbReference type="InterPro" id="IPR027417">
    <property type="entry name" value="P-loop_NTPase"/>
</dbReference>
<keyword evidence="2" id="KW-1185">Reference proteome</keyword>
<dbReference type="STRING" id="1121390.SAMN02746041_02614"/>
<dbReference type="SUPFAM" id="SSF52540">
    <property type="entry name" value="P-loop containing nucleoside triphosphate hydrolases"/>
    <property type="match status" value="1"/>
</dbReference>
<evidence type="ECO:0000313" key="1">
    <source>
        <dbReference type="EMBL" id="SMC26356.1"/>
    </source>
</evidence>
<organism evidence="1 2">
    <name type="scientific">Desulfacinum hydrothermale DSM 13146</name>
    <dbReference type="NCBI Taxonomy" id="1121390"/>
    <lineage>
        <taxon>Bacteria</taxon>
        <taxon>Pseudomonadati</taxon>
        <taxon>Thermodesulfobacteriota</taxon>
        <taxon>Syntrophobacteria</taxon>
        <taxon>Syntrophobacterales</taxon>
        <taxon>Syntrophobacteraceae</taxon>
        <taxon>Desulfacinum</taxon>
    </lineage>
</organism>
<gene>
    <name evidence="1" type="ORF">SAMN02746041_02614</name>
</gene>
<sequence>MEYQGKVGFVIGTGRCGTLFYTKLGELEPGVAASHERFPLNETFHRYCKWYDLPVDSEGFLQAKEREIRDDLKRAVFSLEASPHLSLSVVELHERFGAKFILLVRAPHEVVSSFLKKGFYRQPYVVKDPSLAPSYQQMPKDLFEMFLARIAPTGPFFPVWNSMTPIGKIAWFYRAYTEKTLEKLQTLPQGTYKVVRIEDFDHSAYLEASRFLGYEPLVTKETFQALADSRPHSFDKKRNICQWTDREIVEFEEQVAPIAQRFGYPFRIDDLMKSTYGTTDREQVRQATVPIKSGPPFWRLRKTTASFLSRMSSLVDVS</sequence>
<dbReference type="OrthoDB" id="9759676at2"/>
<evidence type="ECO:0008006" key="3">
    <source>
        <dbReference type="Google" id="ProtNLM"/>
    </source>
</evidence>
<dbReference type="RefSeq" id="WP_084058537.1">
    <property type="nucleotide sequence ID" value="NZ_FWXF01000016.1"/>
</dbReference>
<dbReference type="Proteomes" id="UP000192783">
    <property type="component" value="Unassembled WGS sequence"/>
</dbReference>
<evidence type="ECO:0000313" key="2">
    <source>
        <dbReference type="Proteomes" id="UP000192783"/>
    </source>
</evidence>
<dbReference type="AlphaFoldDB" id="A0A1W1XR30"/>
<name>A0A1W1XR30_9BACT</name>
<reference evidence="1 2" key="1">
    <citation type="submission" date="2017-04" db="EMBL/GenBank/DDBJ databases">
        <authorList>
            <person name="Afonso C.L."/>
            <person name="Miller P.J."/>
            <person name="Scott M.A."/>
            <person name="Spackman E."/>
            <person name="Goraichik I."/>
            <person name="Dimitrov K.M."/>
            <person name="Suarez D.L."/>
            <person name="Swayne D.E."/>
        </authorList>
    </citation>
    <scope>NUCLEOTIDE SEQUENCE [LARGE SCALE GENOMIC DNA]</scope>
    <source>
        <strain evidence="1 2">DSM 13146</strain>
    </source>
</reference>
<protein>
    <recommendedName>
        <fullName evidence="3">Sulfotransferase domain-containing protein</fullName>
    </recommendedName>
</protein>
<dbReference type="EMBL" id="FWXF01000016">
    <property type="protein sequence ID" value="SMC26356.1"/>
    <property type="molecule type" value="Genomic_DNA"/>
</dbReference>
<dbReference type="Gene3D" id="3.40.50.300">
    <property type="entry name" value="P-loop containing nucleotide triphosphate hydrolases"/>
    <property type="match status" value="1"/>
</dbReference>
<proteinExistence type="predicted"/>